<dbReference type="GO" id="GO:0006644">
    <property type="term" value="P:phospholipid metabolic process"/>
    <property type="evidence" value="ECO:0007669"/>
    <property type="project" value="InterPro"/>
</dbReference>
<evidence type="ECO:0000256" key="1">
    <source>
        <dbReference type="SAM" id="Phobius"/>
    </source>
</evidence>
<keyword evidence="1" id="KW-0472">Membrane</keyword>
<organism evidence="2 3">
    <name type="scientific">Marinibactrum halimedae</name>
    <dbReference type="NCBI Taxonomy" id="1444977"/>
    <lineage>
        <taxon>Bacteria</taxon>
        <taxon>Pseudomonadati</taxon>
        <taxon>Pseudomonadota</taxon>
        <taxon>Gammaproteobacteria</taxon>
        <taxon>Cellvibrionales</taxon>
        <taxon>Cellvibrionaceae</taxon>
        <taxon>Marinibactrum</taxon>
    </lineage>
</organism>
<proteinExistence type="predicted"/>
<comment type="caution">
    <text evidence="2">The sequence shown here is derived from an EMBL/GenBank/DDBJ whole genome shotgun (WGS) entry which is preliminary data.</text>
</comment>
<accession>A0AA37T4B2</accession>
<dbReference type="GO" id="GO:0050482">
    <property type="term" value="P:arachidonate secretion"/>
    <property type="evidence" value="ECO:0007669"/>
    <property type="project" value="InterPro"/>
</dbReference>
<dbReference type="GO" id="GO:0004623">
    <property type="term" value="F:phospholipase A2 activity"/>
    <property type="evidence" value="ECO:0007669"/>
    <property type="project" value="InterPro"/>
</dbReference>
<dbReference type="Proteomes" id="UP001156870">
    <property type="component" value="Unassembled WGS sequence"/>
</dbReference>
<dbReference type="SUPFAM" id="SSF48619">
    <property type="entry name" value="Phospholipase A2, PLA2"/>
    <property type="match status" value="1"/>
</dbReference>
<keyword evidence="1" id="KW-0812">Transmembrane</keyword>
<protein>
    <submittedName>
        <fullName evidence="2">Uncharacterized protein</fullName>
    </submittedName>
</protein>
<name>A0AA37T4B2_9GAMM</name>
<reference evidence="2 3" key="1">
    <citation type="journal article" date="2014" name="Int. J. Syst. Evol. Microbiol.">
        <title>Complete genome sequence of Corynebacterium casei LMG S-19264T (=DSM 44701T), isolated from a smear-ripened cheese.</title>
        <authorList>
            <consortium name="US DOE Joint Genome Institute (JGI-PGF)"/>
            <person name="Walter F."/>
            <person name="Albersmeier A."/>
            <person name="Kalinowski J."/>
            <person name="Ruckert C."/>
        </authorList>
    </citation>
    <scope>NUCLEOTIDE SEQUENCE [LARGE SCALE GENOMIC DNA]</scope>
    <source>
        <strain evidence="2 3">NBRC 110095</strain>
    </source>
</reference>
<gene>
    <name evidence="2" type="ORF">GCM10007877_05670</name>
</gene>
<sequence>MIFSVIRKHIYQVTVSIFLCCSVIVITAASFNLFAGAADNLESNSAPLELSPFHSDGCSWFPDGNFSNQTLWQQCCFHHDLYYWRGGTEAERRHADNELAHCVTQLGQPQVAQMMLRGVRVGGMPYWPTHFRWGYGWPYSRGYAPLNHSETQMINEQLIKQGVHQTPWALSNTPLLK</sequence>
<keyword evidence="1" id="KW-1133">Transmembrane helix</keyword>
<dbReference type="RefSeq" id="WP_232592325.1">
    <property type="nucleotide sequence ID" value="NZ_BSPD01000020.1"/>
</dbReference>
<evidence type="ECO:0000313" key="3">
    <source>
        <dbReference type="Proteomes" id="UP001156870"/>
    </source>
</evidence>
<feature type="transmembrane region" description="Helical" evidence="1">
    <location>
        <begin position="12"/>
        <end position="35"/>
    </location>
</feature>
<dbReference type="EMBL" id="BSPD01000020">
    <property type="protein sequence ID" value="GLS24853.1"/>
    <property type="molecule type" value="Genomic_DNA"/>
</dbReference>
<dbReference type="InterPro" id="IPR036444">
    <property type="entry name" value="PLipase_A2_dom_sf"/>
</dbReference>
<evidence type="ECO:0000313" key="2">
    <source>
        <dbReference type="EMBL" id="GLS24853.1"/>
    </source>
</evidence>
<keyword evidence="3" id="KW-1185">Reference proteome</keyword>
<dbReference type="AlphaFoldDB" id="A0AA37T4B2"/>